<gene>
    <name evidence="11 15" type="primary">gmk</name>
    <name evidence="15" type="ORF">NCTC10327_01076</name>
    <name evidence="13" type="ORF">R6G71_03600</name>
    <name evidence="14" type="ORF">SAMN05421878_10681</name>
</gene>
<evidence type="ECO:0000256" key="9">
    <source>
        <dbReference type="ARBA" id="ARBA00030128"/>
    </source>
</evidence>
<dbReference type="RefSeq" id="WP_065415320.1">
    <property type="nucleotide sequence ID" value="NZ_FNAU01000006.1"/>
</dbReference>
<evidence type="ECO:0000313" key="14">
    <source>
        <dbReference type="EMBL" id="SDE33465.1"/>
    </source>
</evidence>
<dbReference type="PROSITE" id="PS00856">
    <property type="entry name" value="GUANYLATE_KINASE_1"/>
    <property type="match status" value="1"/>
</dbReference>
<dbReference type="Pfam" id="PF00625">
    <property type="entry name" value="Guanylate_kin"/>
    <property type="match status" value="1"/>
</dbReference>
<dbReference type="GO" id="GO:0004385">
    <property type="term" value="F:GMP kinase activity"/>
    <property type="evidence" value="ECO:0007669"/>
    <property type="project" value="UniProtKB-UniRule"/>
</dbReference>
<dbReference type="EMBL" id="JAWNFU010000002">
    <property type="protein sequence ID" value="MDY5153135.1"/>
    <property type="molecule type" value="Genomic_DNA"/>
</dbReference>
<dbReference type="InterPro" id="IPR008144">
    <property type="entry name" value="Guanylate_kin-like_dom"/>
</dbReference>
<dbReference type="Proteomes" id="UP000269974">
    <property type="component" value="Unassembled WGS sequence"/>
</dbReference>
<evidence type="ECO:0000256" key="10">
    <source>
        <dbReference type="ARBA" id="ARBA00048594"/>
    </source>
</evidence>
<sequence length="188" mass="20534">MEEEHAKIFVIAGPSGVGKGTIVKAMAARSPKIWVSISATTRAPRPHEVDGESYFFVTDQEFDRMVATGQMLEWAVVHGNAKYGTPRAPIEEALRAGKVPVLEIDVAGARQVRTSAPEAVQIFIAPPSWEELERRLRGRGTETETQIARRLQTAQSELAAEPEFDIVVVNDTVARATGQILQIMGLEG</sequence>
<dbReference type="GO" id="GO:0005829">
    <property type="term" value="C:cytosol"/>
    <property type="evidence" value="ECO:0007669"/>
    <property type="project" value="TreeGrafter"/>
</dbReference>
<dbReference type="Proteomes" id="UP000182744">
    <property type="component" value="Unassembled WGS sequence"/>
</dbReference>
<feature type="binding site" evidence="11">
    <location>
        <begin position="13"/>
        <end position="20"/>
    </location>
    <ligand>
        <name>ATP</name>
        <dbReference type="ChEBI" id="CHEBI:30616"/>
    </ligand>
</feature>
<dbReference type="HAMAP" id="MF_00328">
    <property type="entry name" value="Guanylate_kinase"/>
    <property type="match status" value="1"/>
</dbReference>
<evidence type="ECO:0000256" key="6">
    <source>
        <dbReference type="ARBA" id="ARBA00022741"/>
    </source>
</evidence>
<dbReference type="EMBL" id="UYIO01000001">
    <property type="protein sequence ID" value="VDG76437.1"/>
    <property type="molecule type" value="Genomic_DNA"/>
</dbReference>
<keyword evidence="8 11" id="KW-0067">ATP-binding</keyword>
<reference evidence="15 17" key="3">
    <citation type="submission" date="2018-11" db="EMBL/GenBank/DDBJ databases">
        <authorList>
            <consortium name="Pathogen Informatics"/>
        </authorList>
    </citation>
    <scope>NUCLEOTIDE SEQUENCE [LARGE SCALE GENOMIC DNA]</scope>
    <source>
        <strain evidence="15 17">NCTC10327</strain>
    </source>
</reference>
<keyword evidence="7 11" id="KW-0418">Kinase</keyword>
<dbReference type="NCBIfam" id="TIGR03263">
    <property type="entry name" value="guanyl_kin"/>
    <property type="match status" value="1"/>
</dbReference>
<comment type="subcellular location">
    <subcellularLocation>
        <location evidence="11">Cytoplasm</location>
    </subcellularLocation>
</comment>
<keyword evidence="11" id="KW-0963">Cytoplasm</keyword>
<protein>
    <recommendedName>
        <fullName evidence="4 11">Guanylate kinase</fullName>
        <ecNumber evidence="3 11">2.7.4.8</ecNumber>
    </recommendedName>
    <alternativeName>
        <fullName evidence="9 11">GMP kinase</fullName>
    </alternativeName>
</protein>
<keyword evidence="5 11" id="KW-0808">Transferase</keyword>
<dbReference type="InterPro" id="IPR020590">
    <property type="entry name" value="Guanylate_kinase_CS"/>
</dbReference>
<dbReference type="AlphaFoldDB" id="A0A1B9BBD6"/>
<dbReference type="FunFam" id="3.30.63.10:FF:000002">
    <property type="entry name" value="Guanylate kinase 1"/>
    <property type="match status" value="1"/>
</dbReference>
<evidence type="ECO:0000313" key="17">
    <source>
        <dbReference type="Proteomes" id="UP000269974"/>
    </source>
</evidence>
<evidence type="ECO:0000256" key="1">
    <source>
        <dbReference type="ARBA" id="ARBA00003531"/>
    </source>
</evidence>
<keyword evidence="16" id="KW-1185">Reference proteome</keyword>
<dbReference type="PROSITE" id="PS50052">
    <property type="entry name" value="GUANYLATE_KINASE_2"/>
    <property type="match status" value="1"/>
</dbReference>
<evidence type="ECO:0000256" key="11">
    <source>
        <dbReference type="HAMAP-Rule" id="MF_00328"/>
    </source>
</evidence>
<evidence type="ECO:0000313" key="15">
    <source>
        <dbReference type="EMBL" id="VDG76437.1"/>
    </source>
</evidence>
<evidence type="ECO:0000313" key="13">
    <source>
        <dbReference type="EMBL" id="MDY5153135.1"/>
    </source>
</evidence>
<dbReference type="InterPro" id="IPR027417">
    <property type="entry name" value="P-loop_NTPase"/>
</dbReference>
<dbReference type="EC" id="2.7.4.8" evidence="3 11"/>
<dbReference type="SUPFAM" id="SSF52540">
    <property type="entry name" value="P-loop containing nucleoside triphosphate hydrolases"/>
    <property type="match status" value="1"/>
</dbReference>
<dbReference type="InterPro" id="IPR008145">
    <property type="entry name" value="GK/Ca_channel_bsu"/>
</dbReference>
<proteinExistence type="inferred from homology"/>
<dbReference type="PANTHER" id="PTHR23117">
    <property type="entry name" value="GUANYLATE KINASE-RELATED"/>
    <property type="match status" value="1"/>
</dbReference>
<evidence type="ECO:0000256" key="2">
    <source>
        <dbReference type="ARBA" id="ARBA00005790"/>
    </source>
</evidence>
<evidence type="ECO:0000259" key="12">
    <source>
        <dbReference type="PROSITE" id="PS50052"/>
    </source>
</evidence>
<keyword evidence="6 11" id="KW-0547">Nucleotide-binding</keyword>
<evidence type="ECO:0000256" key="4">
    <source>
        <dbReference type="ARBA" id="ARBA00016296"/>
    </source>
</evidence>
<evidence type="ECO:0000313" key="16">
    <source>
        <dbReference type="Proteomes" id="UP000182744"/>
    </source>
</evidence>
<name>A0A1B9BBD6_9ACTO</name>
<evidence type="ECO:0000256" key="3">
    <source>
        <dbReference type="ARBA" id="ARBA00012961"/>
    </source>
</evidence>
<dbReference type="Proteomes" id="UP001273799">
    <property type="component" value="Unassembled WGS sequence"/>
</dbReference>
<dbReference type="EMBL" id="FNAU01000006">
    <property type="protein sequence ID" value="SDE33465.1"/>
    <property type="molecule type" value="Genomic_DNA"/>
</dbReference>
<reference evidence="13" key="4">
    <citation type="submission" date="2023-10" db="EMBL/GenBank/DDBJ databases">
        <title>Whole Genome based description of the genera Actinobaculum and Actinotignum reveals a complex phylogenetic relationship within the species included in the genus Actinotignum.</title>
        <authorList>
            <person name="Jensen C.S."/>
            <person name="Dargis R."/>
            <person name="Kemp M."/>
            <person name="Christensen J.J."/>
        </authorList>
    </citation>
    <scope>NUCLEOTIDE SEQUENCE</scope>
    <source>
        <strain evidence="13">Actinobaculum_suis_CCUG19206T</strain>
    </source>
</reference>
<dbReference type="Gene3D" id="3.30.63.10">
    <property type="entry name" value="Guanylate Kinase phosphate binding domain"/>
    <property type="match status" value="1"/>
</dbReference>
<feature type="domain" description="Guanylate kinase-like" evidence="12">
    <location>
        <begin position="6"/>
        <end position="185"/>
    </location>
</feature>
<dbReference type="GO" id="GO:0005524">
    <property type="term" value="F:ATP binding"/>
    <property type="evidence" value="ECO:0007669"/>
    <property type="project" value="UniProtKB-UniRule"/>
</dbReference>
<dbReference type="SMART" id="SM00072">
    <property type="entry name" value="GuKc"/>
    <property type="match status" value="1"/>
</dbReference>
<dbReference type="Gene3D" id="3.40.50.300">
    <property type="entry name" value="P-loop containing nucleotide triphosphate hydrolases"/>
    <property type="match status" value="1"/>
</dbReference>
<evidence type="ECO:0000256" key="7">
    <source>
        <dbReference type="ARBA" id="ARBA00022777"/>
    </source>
</evidence>
<comment type="catalytic activity">
    <reaction evidence="10 11">
        <text>GMP + ATP = GDP + ADP</text>
        <dbReference type="Rhea" id="RHEA:20780"/>
        <dbReference type="ChEBI" id="CHEBI:30616"/>
        <dbReference type="ChEBI" id="CHEBI:58115"/>
        <dbReference type="ChEBI" id="CHEBI:58189"/>
        <dbReference type="ChEBI" id="CHEBI:456216"/>
        <dbReference type="EC" id="2.7.4.8"/>
    </reaction>
</comment>
<organism evidence="15 17">
    <name type="scientific">Actinobaculum suis</name>
    <dbReference type="NCBI Taxonomy" id="1657"/>
    <lineage>
        <taxon>Bacteria</taxon>
        <taxon>Bacillati</taxon>
        <taxon>Actinomycetota</taxon>
        <taxon>Actinomycetes</taxon>
        <taxon>Actinomycetales</taxon>
        <taxon>Actinomycetaceae</taxon>
        <taxon>Actinobaculum</taxon>
    </lineage>
</organism>
<evidence type="ECO:0000256" key="5">
    <source>
        <dbReference type="ARBA" id="ARBA00022679"/>
    </source>
</evidence>
<accession>A0A1B9BBD6</accession>
<dbReference type="CDD" id="cd00071">
    <property type="entry name" value="GMPK"/>
    <property type="match status" value="1"/>
</dbReference>
<reference evidence="16" key="2">
    <citation type="submission" date="2016-10" db="EMBL/GenBank/DDBJ databases">
        <authorList>
            <person name="Varghese N."/>
        </authorList>
    </citation>
    <scope>NUCLEOTIDE SEQUENCE [LARGE SCALE GENOMIC DNA]</scope>
    <source>
        <strain evidence="16">DSM 20639</strain>
    </source>
</reference>
<dbReference type="InterPro" id="IPR017665">
    <property type="entry name" value="Guanylate_kinase"/>
</dbReference>
<reference evidence="14" key="1">
    <citation type="submission" date="2016-10" db="EMBL/GenBank/DDBJ databases">
        <authorList>
            <person name="Varghese N."/>
            <person name="Submissions S."/>
        </authorList>
    </citation>
    <scope>NUCLEOTIDE SEQUENCE</scope>
    <source>
        <strain evidence="14">DSM 20639</strain>
    </source>
</reference>
<dbReference type="PANTHER" id="PTHR23117:SF13">
    <property type="entry name" value="GUANYLATE KINASE"/>
    <property type="match status" value="1"/>
</dbReference>
<comment type="function">
    <text evidence="1 11">Essential for recycling GMP and indirectly, cGMP.</text>
</comment>
<evidence type="ECO:0000256" key="8">
    <source>
        <dbReference type="ARBA" id="ARBA00022840"/>
    </source>
</evidence>
<dbReference type="OrthoDB" id="9808150at2"/>
<comment type="similarity">
    <text evidence="2 11">Belongs to the guanylate kinase family.</text>
</comment>